<gene>
    <name evidence="4" type="ORF">GW590_04300</name>
</gene>
<keyword evidence="1" id="KW-0175">Coiled coil</keyword>
<evidence type="ECO:0000313" key="5">
    <source>
        <dbReference type="Proteomes" id="UP000585363"/>
    </source>
</evidence>
<dbReference type="InterPro" id="IPR021658">
    <property type="entry name" value="DUF3251"/>
</dbReference>
<evidence type="ECO:0000259" key="3">
    <source>
        <dbReference type="Pfam" id="PF11622"/>
    </source>
</evidence>
<dbReference type="Pfam" id="PF11622">
    <property type="entry name" value="DUF3251"/>
    <property type="match status" value="1"/>
</dbReference>
<reference evidence="4 5" key="1">
    <citation type="submission" date="2020-01" db="EMBL/GenBank/DDBJ databases">
        <authorList>
            <person name="Lee S.D."/>
        </authorList>
    </citation>
    <scope>NUCLEOTIDE SEQUENCE [LARGE SCALE GENOMIC DNA]</scope>
    <source>
        <strain evidence="4 5">SAP-1</strain>
    </source>
</reference>
<dbReference type="PROSITE" id="PS51257">
    <property type="entry name" value="PROKAR_LIPOPROTEIN"/>
    <property type="match status" value="1"/>
</dbReference>
<keyword evidence="5" id="KW-1185">Reference proteome</keyword>
<name>A0A848MG53_9GAMM</name>
<proteinExistence type="predicted"/>
<feature type="chain" id="PRO_5032748664" evidence="2">
    <location>
        <begin position="22"/>
        <end position="189"/>
    </location>
</feature>
<sequence length="189" mass="20195">MTPSYRAIFALTALFSLAGCAQQNPQLPALNKEIKQLNQKLTTLTTLASALEQQTQLNRQSTSGAYILPAAQSPALLNSDFGQLSLSLSNVTSDTMGTSGLLLIKSTSGKPLPAFSATLDWGQLDQVTGKPLTVDMQTQTIEVTPRLLPASEQSVEVRFSNIAPENLGFVHLHHLTVIPTAAEVVAQQP</sequence>
<dbReference type="EMBL" id="JAADJU010000002">
    <property type="protein sequence ID" value="NMP26093.1"/>
    <property type="molecule type" value="Genomic_DNA"/>
</dbReference>
<accession>A0A848MG53</accession>
<dbReference type="Proteomes" id="UP000585363">
    <property type="component" value="Unassembled WGS sequence"/>
</dbReference>
<feature type="domain" description="DUF3251" evidence="3">
    <location>
        <begin position="20"/>
        <end position="176"/>
    </location>
</feature>
<evidence type="ECO:0000256" key="1">
    <source>
        <dbReference type="SAM" id="Coils"/>
    </source>
</evidence>
<dbReference type="NCBIfam" id="NF008575">
    <property type="entry name" value="PRK11530.1"/>
    <property type="match status" value="1"/>
</dbReference>
<comment type="caution">
    <text evidence="4">The sequence shown here is derived from an EMBL/GenBank/DDBJ whole genome shotgun (WGS) entry which is preliminary data.</text>
</comment>
<dbReference type="Gene3D" id="2.60.40.1620">
    <property type="entry name" value="Lipoprotein YajI-like"/>
    <property type="match status" value="1"/>
</dbReference>
<protein>
    <submittedName>
        <fullName evidence="4">DUF3251 domain-containing protein</fullName>
    </submittedName>
</protein>
<dbReference type="InterPro" id="IPR037125">
    <property type="entry name" value="YajI-like_sf"/>
</dbReference>
<feature type="coiled-coil region" evidence="1">
    <location>
        <begin position="27"/>
        <end position="54"/>
    </location>
</feature>
<reference evidence="4 5" key="2">
    <citation type="submission" date="2020-06" db="EMBL/GenBank/DDBJ databases">
        <title>Polyphasic characterization of a Rahnella strain isolated from tree sap.</title>
        <authorList>
            <person name="Kim I.S."/>
        </authorList>
    </citation>
    <scope>NUCLEOTIDE SEQUENCE [LARGE SCALE GENOMIC DNA]</scope>
    <source>
        <strain evidence="4 5">SAP-1</strain>
    </source>
</reference>
<dbReference type="AlphaFoldDB" id="A0A848MG53"/>
<dbReference type="RefSeq" id="WP_169401792.1">
    <property type="nucleotide sequence ID" value="NZ_JAADJU010000002.1"/>
</dbReference>
<evidence type="ECO:0000256" key="2">
    <source>
        <dbReference type="SAM" id="SignalP"/>
    </source>
</evidence>
<feature type="signal peptide" evidence="2">
    <location>
        <begin position="1"/>
        <end position="21"/>
    </location>
</feature>
<keyword evidence="2" id="KW-0732">Signal</keyword>
<evidence type="ECO:0000313" key="4">
    <source>
        <dbReference type="EMBL" id="NMP26093.1"/>
    </source>
</evidence>
<organism evidence="4 5">
    <name type="scientific">Rouxiella aceris</name>
    <dbReference type="NCBI Taxonomy" id="2703884"/>
    <lineage>
        <taxon>Bacteria</taxon>
        <taxon>Pseudomonadati</taxon>
        <taxon>Pseudomonadota</taxon>
        <taxon>Gammaproteobacteria</taxon>
        <taxon>Enterobacterales</taxon>
        <taxon>Yersiniaceae</taxon>
        <taxon>Rouxiella</taxon>
    </lineage>
</organism>